<evidence type="ECO:0008006" key="5">
    <source>
        <dbReference type="Google" id="ProtNLM"/>
    </source>
</evidence>
<dbReference type="RefSeq" id="WP_114897782.1">
    <property type="nucleotide sequence ID" value="NZ_CP031222.1"/>
</dbReference>
<dbReference type="AlphaFoldDB" id="A0A345P313"/>
<dbReference type="Pfam" id="PF13557">
    <property type="entry name" value="Phenol_MetA_deg"/>
    <property type="match status" value="1"/>
</dbReference>
<organism evidence="3 4">
    <name type="scientific">Aquirhabdus parva</name>
    <dbReference type="NCBI Taxonomy" id="2283318"/>
    <lineage>
        <taxon>Bacteria</taxon>
        <taxon>Pseudomonadati</taxon>
        <taxon>Pseudomonadota</taxon>
        <taxon>Gammaproteobacteria</taxon>
        <taxon>Moraxellales</taxon>
        <taxon>Moraxellaceae</taxon>
        <taxon>Aquirhabdus</taxon>
    </lineage>
</organism>
<dbReference type="EMBL" id="CP031222">
    <property type="protein sequence ID" value="AXI01672.1"/>
    <property type="molecule type" value="Genomic_DNA"/>
</dbReference>
<evidence type="ECO:0000256" key="1">
    <source>
        <dbReference type="SAM" id="MobiDB-lite"/>
    </source>
</evidence>
<evidence type="ECO:0000313" key="4">
    <source>
        <dbReference type="Proteomes" id="UP000253940"/>
    </source>
</evidence>
<dbReference type="KEGG" id="mbah:HYN46_01445"/>
<dbReference type="Proteomes" id="UP000253940">
    <property type="component" value="Chromosome"/>
</dbReference>
<keyword evidence="4" id="KW-1185">Reference proteome</keyword>
<reference evidence="3 4" key="1">
    <citation type="submission" date="2018-07" db="EMBL/GenBank/DDBJ databases">
        <title>Genome sequencing of Moraxellaceae gen. HYN0046.</title>
        <authorList>
            <person name="Kim M."/>
            <person name="Yi H."/>
        </authorList>
    </citation>
    <scope>NUCLEOTIDE SEQUENCE [LARGE SCALE GENOMIC DNA]</scope>
    <source>
        <strain evidence="3 4">HYN0046</strain>
    </source>
</reference>
<evidence type="ECO:0000313" key="3">
    <source>
        <dbReference type="EMBL" id="AXI01672.1"/>
    </source>
</evidence>
<sequence length="418" mass="43080">MQKNVWAKNVSRTTIAASVIAVMSGMGAYAADADPSKAPAAPASAPAPTAPANSDAPAAAAPAPGVPTPDAAVPTASTVAAPAAGAATPAPVQQPTPSMVPTEASASTASSALKQKATDTTVEKNLDQTFKASERQYSLSKEGSYSLIYDFGYSYYANTALDLALDSSSSTINRLRVENNAQHAITNTFTFQYGLLNNVTLTAGLPFVAKVNPPNDTSTVGLGDVNVGARWQPFPSGTTPLPITLFGTVTAPTGDSPYKINPQTDLSTGSGYYSFGGGVSTSKFIDPIVLFGTLSGNYGLNVSGLNQAIGNRILKSFTPGYTTGIGFGFAYSLNYDVSLTISYQQSFTFGSEYKFTNGDVSRSSVASAATLNSSLGIRVSPKTIVNVSLGFGLTPDSPNVLLGLSLPLDFLGIGRQVK</sequence>
<feature type="compositionally biased region" description="Low complexity" evidence="1">
    <location>
        <begin position="31"/>
        <end position="97"/>
    </location>
</feature>
<gene>
    <name evidence="3" type="ORF">HYN46_01445</name>
</gene>
<accession>A0A345P313</accession>
<feature type="region of interest" description="Disordered" evidence="1">
    <location>
        <begin position="31"/>
        <end position="120"/>
    </location>
</feature>
<proteinExistence type="predicted"/>
<keyword evidence="2" id="KW-0732">Signal</keyword>
<feature type="chain" id="PRO_5016865263" description="Transporter" evidence="2">
    <location>
        <begin position="31"/>
        <end position="418"/>
    </location>
</feature>
<name>A0A345P313_9GAMM</name>
<feature type="signal peptide" evidence="2">
    <location>
        <begin position="1"/>
        <end position="30"/>
    </location>
</feature>
<evidence type="ECO:0000256" key="2">
    <source>
        <dbReference type="SAM" id="SignalP"/>
    </source>
</evidence>
<dbReference type="OrthoDB" id="5297564at2"/>
<protein>
    <recommendedName>
        <fullName evidence="5">Transporter</fullName>
    </recommendedName>
</protein>
<dbReference type="InterPro" id="IPR025737">
    <property type="entry name" value="FApF"/>
</dbReference>